<keyword evidence="3" id="KW-0521">NADP</keyword>
<dbReference type="InterPro" id="IPR002912">
    <property type="entry name" value="ACT_dom"/>
</dbReference>
<dbReference type="AlphaFoldDB" id="A0AAU9PUI8"/>
<dbReference type="GO" id="GO:0006006">
    <property type="term" value="P:glucose metabolic process"/>
    <property type="evidence" value="ECO:0007669"/>
    <property type="project" value="InterPro"/>
</dbReference>
<proteinExistence type="predicted"/>
<evidence type="ECO:0000256" key="5">
    <source>
        <dbReference type="ARBA" id="ARBA00023277"/>
    </source>
</evidence>
<dbReference type="PANTHER" id="PTHR23429:SF0">
    <property type="entry name" value="GLUCOSE-6-PHOSPHATE 1-DEHYDROGENASE"/>
    <property type="match status" value="1"/>
</dbReference>
<dbReference type="EC" id="1.1.1.49" evidence="2"/>
<keyword evidence="8" id="KW-1185">Reference proteome</keyword>
<keyword evidence="5" id="KW-0119">Carbohydrate metabolism</keyword>
<comment type="pathway">
    <text evidence="1">Carbohydrate degradation.</text>
</comment>
<sequence length="147" mass="16985">MEPWQHFKCTEDFGTEGRGGYFRQYGIIRDILQNHLLQVLCLVAMEKPFSLMPKHSPLIKKNSGEFPKAFEIGLQTWKALYKYRILYTSKMLGLKEALCVETEDRPGLLLEIVKIMANVNITMESTKIDTKGLIAEDKLHFSYRGQL</sequence>
<evidence type="ECO:0000256" key="4">
    <source>
        <dbReference type="ARBA" id="ARBA00023002"/>
    </source>
</evidence>
<dbReference type="SUPFAM" id="SSF55347">
    <property type="entry name" value="Glyceraldehyde-3-phosphate dehydrogenase-like, C-terminal domain"/>
    <property type="match status" value="1"/>
</dbReference>
<dbReference type="GO" id="GO:0004345">
    <property type="term" value="F:glucose-6-phosphate dehydrogenase activity"/>
    <property type="evidence" value="ECO:0007669"/>
    <property type="project" value="UniProtKB-EC"/>
</dbReference>
<keyword evidence="4" id="KW-0560">Oxidoreductase</keyword>
<name>A0AAU9PUI8_9ASTR</name>
<dbReference type="EMBL" id="CAKMRJ010005745">
    <property type="protein sequence ID" value="CAH1454073.1"/>
    <property type="molecule type" value="Genomic_DNA"/>
</dbReference>
<protein>
    <recommendedName>
        <fullName evidence="2">glucose-6-phosphate dehydrogenase (NADP(+))</fullName>
        <ecNumber evidence="2">1.1.1.49</ecNumber>
    </recommendedName>
</protein>
<dbReference type="PANTHER" id="PTHR23429">
    <property type="entry name" value="GLUCOSE-6-PHOSPHATE 1-DEHYDROGENASE G6PD"/>
    <property type="match status" value="1"/>
</dbReference>
<dbReference type="Proteomes" id="UP001157418">
    <property type="component" value="Unassembled WGS sequence"/>
</dbReference>
<dbReference type="Gene3D" id="3.30.360.10">
    <property type="entry name" value="Dihydrodipicolinate Reductase, domain 2"/>
    <property type="match status" value="1"/>
</dbReference>
<evidence type="ECO:0000256" key="3">
    <source>
        <dbReference type="ARBA" id="ARBA00022857"/>
    </source>
</evidence>
<comment type="caution">
    <text evidence="7">The sequence shown here is derived from an EMBL/GenBank/DDBJ whole genome shotgun (WGS) entry which is preliminary data.</text>
</comment>
<dbReference type="GO" id="GO:0005829">
    <property type="term" value="C:cytosol"/>
    <property type="evidence" value="ECO:0007669"/>
    <property type="project" value="TreeGrafter"/>
</dbReference>
<dbReference type="InterPro" id="IPR022675">
    <property type="entry name" value="G6P_DH_C"/>
</dbReference>
<feature type="domain" description="ACT" evidence="6">
    <location>
        <begin position="97"/>
        <end position="147"/>
    </location>
</feature>
<dbReference type="PROSITE" id="PS51671">
    <property type="entry name" value="ACT"/>
    <property type="match status" value="1"/>
</dbReference>
<evidence type="ECO:0000313" key="7">
    <source>
        <dbReference type="EMBL" id="CAH1454073.1"/>
    </source>
</evidence>
<organism evidence="7 8">
    <name type="scientific">Lactuca virosa</name>
    <dbReference type="NCBI Taxonomy" id="75947"/>
    <lineage>
        <taxon>Eukaryota</taxon>
        <taxon>Viridiplantae</taxon>
        <taxon>Streptophyta</taxon>
        <taxon>Embryophyta</taxon>
        <taxon>Tracheophyta</taxon>
        <taxon>Spermatophyta</taxon>
        <taxon>Magnoliopsida</taxon>
        <taxon>eudicotyledons</taxon>
        <taxon>Gunneridae</taxon>
        <taxon>Pentapetalae</taxon>
        <taxon>asterids</taxon>
        <taxon>campanulids</taxon>
        <taxon>Asterales</taxon>
        <taxon>Asteraceae</taxon>
        <taxon>Cichorioideae</taxon>
        <taxon>Cichorieae</taxon>
        <taxon>Lactucinae</taxon>
        <taxon>Lactuca</taxon>
    </lineage>
</organism>
<dbReference type="InterPro" id="IPR001282">
    <property type="entry name" value="G6P_DH"/>
</dbReference>
<dbReference type="GO" id="GO:0050661">
    <property type="term" value="F:NADP binding"/>
    <property type="evidence" value="ECO:0007669"/>
    <property type="project" value="InterPro"/>
</dbReference>
<gene>
    <name evidence="7" type="ORF">LVIROSA_LOCUS39272</name>
</gene>
<reference evidence="7 8" key="1">
    <citation type="submission" date="2022-01" db="EMBL/GenBank/DDBJ databases">
        <authorList>
            <person name="Xiong W."/>
            <person name="Schranz E."/>
        </authorList>
    </citation>
    <scope>NUCLEOTIDE SEQUENCE [LARGE SCALE GENOMIC DNA]</scope>
</reference>
<evidence type="ECO:0000256" key="1">
    <source>
        <dbReference type="ARBA" id="ARBA00004921"/>
    </source>
</evidence>
<dbReference type="GO" id="GO:0009051">
    <property type="term" value="P:pentose-phosphate shunt, oxidative branch"/>
    <property type="evidence" value="ECO:0007669"/>
    <property type="project" value="TreeGrafter"/>
</dbReference>
<dbReference type="Pfam" id="PF02781">
    <property type="entry name" value="G6PD_C"/>
    <property type="match status" value="1"/>
</dbReference>
<evidence type="ECO:0000259" key="6">
    <source>
        <dbReference type="PROSITE" id="PS51671"/>
    </source>
</evidence>
<dbReference type="PRINTS" id="PR00079">
    <property type="entry name" value="G6PDHDRGNASE"/>
</dbReference>
<accession>A0AAU9PUI8</accession>
<evidence type="ECO:0000313" key="8">
    <source>
        <dbReference type="Proteomes" id="UP001157418"/>
    </source>
</evidence>
<evidence type="ECO:0000256" key="2">
    <source>
        <dbReference type="ARBA" id="ARBA00013019"/>
    </source>
</evidence>